<dbReference type="AlphaFoldDB" id="A0A813GEF8"/>
<comment type="caution">
    <text evidence="2">The sequence shown here is derived from an EMBL/GenBank/DDBJ whole genome shotgun (WGS) entry which is preliminary data.</text>
</comment>
<name>A0A813GEF8_POLGL</name>
<feature type="compositionally biased region" description="Acidic residues" evidence="1">
    <location>
        <begin position="92"/>
        <end position="102"/>
    </location>
</feature>
<protein>
    <submittedName>
        <fullName evidence="2">Uncharacterized protein</fullName>
    </submittedName>
</protein>
<evidence type="ECO:0000313" key="2">
    <source>
        <dbReference type="EMBL" id="CAE8625563.1"/>
    </source>
</evidence>
<accession>A0A813GEF8</accession>
<reference evidence="2" key="1">
    <citation type="submission" date="2021-02" db="EMBL/GenBank/DDBJ databases">
        <authorList>
            <person name="Dougan E. K."/>
            <person name="Rhodes N."/>
            <person name="Thang M."/>
            <person name="Chan C."/>
        </authorList>
    </citation>
    <scope>NUCLEOTIDE SEQUENCE</scope>
</reference>
<dbReference type="Proteomes" id="UP000654075">
    <property type="component" value="Unassembled WGS sequence"/>
</dbReference>
<dbReference type="EMBL" id="CAJNNV010028724">
    <property type="protein sequence ID" value="CAE8625563.1"/>
    <property type="molecule type" value="Genomic_DNA"/>
</dbReference>
<keyword evidence="3" id="KW-1185">Reference proteome</keyword>
<proteinExistence type="predicted"/>
<sequence length="251" mass="28949">MRCFVRKFCSLFVLRTERYHQGGKRILCDTVSLRQHLNDRKKRELQLRSLHFAYDAFLLPAFDHSSWTLEEEAANSKEVVAASDYGPVKVDDDPDDDEEGEAEEKQEFQQEKDDQTEEGSMRRVNSEEDAVAYLFFVLFLLHGEQCRVMSLTTYLRTTQHPKIRKVCGNVKMKDFLTKHSDVFWLRPLPYPCAKGGEHILCDTMGLVELDEERKSALRARSFPFASEMQLFQGLSDESLSPAASLPEPCLQ</sequence>
<feature type="region of interest" description="Disordered" evidence="1">
    <location>
        <begin position="85"/>
        <end position="123"/>
    </location>
</feature>
<evidence type="ECO:0000313" key="3">
    <source>
        <dbReference type="Proteomes" id="UP000654075"/>
    </source>
</evidence>
<feature type="compositionally biased region" description="Basic and acidic residues" evidence="1">
    <location>
        <begin position="103"/>
        <end position="123"/>
    </location>
</feature>
<gene>
    <name evidence="2" type="ORF">PGLA1383_LOCUS42553</name>
</gene>
<evidence type="ECO:0000256" key="1">
    <source>
        <dbReference type="SAM" id="MobiDB-lite"/>
    </source>
</evidence>
<organism evidence="2 3">
    <name type="scientific">Polarella glacialis</name>
    <name type="common">Dinoflagellate</name>
    <dbReference type="NCBI Taxonomy" id="89957"/>
    <lineage>
        <taxon>Eukaryota</taxon>
        <taxon>Sar</taxon>
        <taxon>Alveolata</taxon>
        <taxon>Dinophyceae</taxon>
        <taxon>Suessiales</taxon>
        <taxon>Suessiaceae</taxon>
        <taxon>Polarella</taxon>
    </lineage>
</organism>